<accession>A0A0W8E200</accession>
<gene>
    <name evidence="7" type="ORF">ASZ90_020093</name>
</gene>
<evidence type="ECO:0000256" key="1">
    <source>
        <dbReference type="ARBA" id="ARBA00022714"/>
    </source>
</evidence>
<dbReference type="GO" id="GO:0051537">
    <property type="term" value="F:2 iron, 2 sulfur cluster binding"/>
    <property type="evidence" value="ECO:0007669"/>
    <property type="project" value="UniProtKB-KW"/>
</dbReference>
<feature type="domain" description="2Fe-2S ferredoxin-type" evidence="6">
    <location>
        <begin position="3"/>
        <end position="79"/>
    </location>
</feature>
<dbReference type="GO" id="GO:0046872">
    <property type="term" value="F:metal ion binding"/>
    <property type="evidence" value="ECO:0007669"/>
    <property type="project" value="UniProtKB-KW"/>
</dbReference>
<evidence type="ECO:0000313" key="7">
    <source>
        <dbReference type="EMBL" id="KUG02461.1"/>
    </source>
</evidence>
<dbReference type="PROSITE" id="PS51085">
    <property type="entry name" value="2FE2S_FER_2"/>
    <property type="match status" value="1"/>
</dbReference>
<evidence type="ECO:0000256" key="3">
    <source>
        <dbReference type="ARBA" id="ARBA00023002"/>
    </source>
</evidence>
<dbReference type="InterPro" id="IPR036010">
    <property type="entry name" value="2Fe-2S_ferredoxin-like_sf"/>
</dbReference>
<keyword evidence="5" id="KW-0411">Iron-sulfur</keyword>
<evidence type="ECO:0000256" key="4">
    <source>
        <dbReference type="ARBA" id="ARBA00023004"/>
    </source>
</evidence>
<dbReference type="Gene3D" id="3.10.20.30">
    <property type="match status" value="1"/>
</dbReference>
<dbReference type="Gene3D" id="1.10.150.120">
    <property type="entry name" value="[2Fe-2S]-binding domain"/>
    <property type="match status" value="1"/>
</dbReference>
<comment type="caution">
    <text evidence="7">The sequence shown here is derived from an EMBL/GenBank/DDBJ whole genome shotgun (WGS) entry which is preliminary data.</text>
</comment>
<dbReference type="InterPro" id="IPR012675">
    <property type="entry name" value="Beta-grasp_dom_sf"/>
</dbReference>
<dbReference type="InterPro" id="IPR001041">
    <property type="entry name" value="2Fe-2S_ferredoxin-type"/>
</dbReference>
<evidence type="ECO:0000256" key="5">
    <source>
        <dbReference type="ARBA" id="ARBA00023014"/>
    </source>
</evidence>
<keyword evidence="3 7" id="KW-0560">Oxidoreductase</keyword>
<sequence>MIRTINFRLNSQEIQMETHPLRRLLDVLRDDLNLSGSKEGCGEGECGACSVLLDGKLVNSCLLPVGLVEGKDIVTIEGYRQTDRFALIRDCFEEAGSVQCGFCTPGMILAAEALLQENPHPTAGEIRTALSGNLCRCTGYNMIVEAVLLAAREGEGLW</sequence>
<dbReference type="InterPro" id="IPR002888">
    <property type="entry name" value="2Fe-2S-bd"/>
</dbReference>
<dbReference type="EC" id="1.17.1.4" evidence="7"/>
<dbReference type="PANTHER" id="PTHR44379:SF8">
    <property type="entry name" value="XANTHINE DEHYDROGENASE IRON-SULFUR-BINDING SUBUNIT XDHC-RELATED"/>
    <property type="match status" value="1"/>
</dbReference>
<dbReference type="PANTHER" id="PTHR44379">
    <property type="entry name" value="OXIDOREDUCTASE WITH IRON-SULFUR SUBUNIT"/>
    <property type="match status" value="1"/>
</dbReference>
<dbReference type="GO" id="GO:0004854">
    <property type="term" value="F:xanthine dehydrogenase activity"/>
    <property type="evidence" value="ECO:0007669"/>
    <property type="project" value="UniProtKB-EC"/>
</dbReference>
<dbReference type="InterPro" id="IPR006058">
    <property type="entry name" value="2Fe2S_fd_BS"/>
</dbReference>
<evidence type="ECO:0000259" key="6">
    <source>
        <dbReference type="PROSITE" id="PS51085"/>
    </source>
</evidence>
<dbReference type="Pfam" id="PF01799">
    <property type="entry name" value="Fer2_2"/>
    <property type="match status" value="1"/>
</dbReference>
<dbReference type="SUPFAM" id="SSF47741">
    <property type="entry name" value="CO dehydrogenase ISP C-domain like"/>
    <property type="match status" value="1"/>
</dbReference>
<name>A0A0W8E200_9ZZZZ</name>
<dbReference type="EMBL" id="LNQE01001918">
    <property type="protein sequence ID" value="KUG02461.1"/>
    <property type="molecule type" value="Genomic_DNA"/>
</dbReference>
<protein>
    <submittedName>
        <fullName evidence="7">Xanthine dehydrogenase iron-sulfur subunit</fullName>
        <ecNumber evidence="7">1.17.1.4</ecNumber>
    </submittedName>
</protein>
<proteinExistence type="predicted"/>
<keyword evidence="2" id="KW-0479">Metal-binding</keyword>
<keyword evidence="1" id="KW-0001">2Fe-2S</keyword>
<dbReference type="AlphaFoldDB" id="A0A0W8E200"/>
<organism evidence="7">
    <name type="scientific">hydrocarbon metagenome</name>
    <dbReference type="NCBI Taxonomy" id="938273"/>
    <lineage>
        <taxon>unclassified sequences</taxon>
        <taxon>metagenomes</taxon>
        <taxon>ecological metagenomes</taxon>
    </lineage>
</organism>
<dbReference type="PROSITE" id="PS00197">
    <property type="entry name" value="2FE2S_FER_1"/>
    <property type="match status" value="1"/>
</dbReference>
<dbReference type="InterPro" id="IPR036884">
    <property type="entry name" value="2Fe-2S-bd_dom_sf"/>
</dbReference>
<keyword evidence="4" id="KW-0408">Iron</keyword>
<reference evidence="7" key="1">
    <citation type="journal article" date="2015" name="Proc. Natl. Acad. Sci. U.S.A.">
        <title>Networks of energetic and metabolic interactions define dynamics in microbial communities.</title>
        <authorList>
            <person name="Embree M."/>
            <person name="Liu J.K."/>
            <person name="Al-Bassam M.M."/>
            <person name="Zengler K."/>
        </authorList>
    </citation>
    <scope>NUCLEOTIDE SEQUENCE</scope>
</reference>
<evidence type="ECO:0000256" key="2">
    <source>
        <dbReference type="ARBA" id="ARBA00022723"/>
    </source>
</evidence>
<dbReference type="SUPFAM" id="SSF54292">
    <property type="entry name" value="2Fe-2S ferredoxin-like"/>
    <property type="match status" value="1"/>
</dbReference>
<dbReference type="Pfam" id="PF00111">
    <property type="entry name" value="Fer2"/>
    <property type="match status" value="1"/>
</dbReference>
<dbReference type="InterPro" id="IPR051452">
    <property type="entry name" value="Diverse_Oxidoreductases"/>
</dbReference>